<dbReference type="InterPro" id="IPR010281">
    <property type="entry name" value="DUF885"/>
</dbReference>
<dbReference type="PANTHER" id="PTHR33361">
    <property type="entry name" value="GLR0591 PROTEIN"/>
    <property type="match status" value="1"/>
</dbReference>
<proteinExistence type="predicted"/>
<evidence type="ECO:0000313" key="1">
    <source>
        <dbReference type="EMBL" id="ORY49926.1"/>
    </source>
</evidence>
<accession>A0A1Y2CSQ3</accession>
<dbReference type="Proteomes" id="UP000193642">
    <property type="component" value="Unassembled WGS sequence"/>
</dbReference>
<dbReference type="AlphaFoldDB" id="A0A1Y2CSQ3"/>
<protein>
    <submittedName>
        <fullName evidence="1">DUF885-domain-containing protein</fullName>
    </submittedName>
</protein>
<name>A0A1Y2CSQ3_9FUNG</name>
<dbReference type="Pfam" id="PF05960">
    <property type="entry name" value="DUF885"/>
    <property type="match status" value="2"/>
</dbReference>
<dbReference type="EMBL" id="MCGO01000008">
    <property type="protein sequence ID" value="ORY49926.1"/>
    <property type="molecule type" value="Genomic_DNA"/>
</dbReference>
<gene>
    <name evidence="1" type="ORF">BCR33DRAFT_763008</name>
</gene>
<comment type="caution">
    <text evidence="1">The sequence shown here is derived from an EMBL/GenBank/DDBJ whole genome shotgun (WGS) entry which is preliminary data.</text>
</comment>
<evidence type="ECO:0000313" key="2">
    <source>
        <dbReference type="Proteomes" id="UP000193642"/>
    </source>
</evidence>
<dbReference type="PANTHER" id="PTHR33361:SF2">
    <property type="entry name" value="DUF885 DOMAIN-CONTAINING PROTEIN"/>
    <property type="match status" value="1"/>
</dbReference>
<dbReference type="OrthoDB" id="5959877at2759"/>
<sequence length="502" mass="57306">MDGYRSCFATLYMALKLNRSIDLQILHFNDRFVDLLLTLNPLLAPTYGITRYPDRVFSVSRTAHVQFFKGLLYLRTQVDKLAESLLTKKQKEEVKFLKSAIERSLVREGIPGDVGFVLELGNKLSELAMLEYWFSLQPTKTGQDLINHNTRLLLLPAQFTHMIENFNLGIKRQATLTKRCTELLIKTVHGLCRPDLPITQAAKLSGLNREKEAKDLLGSPDFFVPALVEVVQSLRGIKVYLETIYIQNARDMDGIGGIPGAEDAYRRYIYEFTDSYTSADEFHALGIAEVERIQKELEDVKEQCGYRGSLAQFQRDLMDRSKYPQLFLRTKKEVVEYCENVVKRNKEMMAGFFDEFPTLELSGVLVLAAEKFTNLSISCRVEAVAPELESQRPIASYYSGTDTTHHHQGTLANANKSNHVIRKIMMSEPYLDGWALYSEYLGKEMGVYETPFEVFGKLTMEMLRACRLVVDTGMHAKGWSVEEAVDIWGVKLPCQRRKLKAK</sequence>
<organism evidence="1 2">
    <name type="scientific">Rhizoclosmatium globosum</name>
    <dbReference type="NCBI Taxonomy" id="329046"/>
    <lineage>
        <taxon>Eukaryota</taxon>
        <taxon>Fungi</taxon>
        <taxon>Fungi incertae sedis</taxon>
        <taxon>Chytridiomycota</taxon>
        <taxon>Chytridiomycota incertae sedis</taxon>
        <taxon>Chytridiomycetes</taxon>
        <taxon>Chytridiales</taxon>
        <taxon>Chytriomycetaceae</taxon>
        <taxon>Rhizoclosmatium</taxon>
    </lineage>
</organism>
<reference evidence="1 2" key="1">
    <citation type="submission" date="2016-07" db="EMBL/GenBank/DDBJ databases">
        <title>Pervasive Adenine N6-methylation of Active Genes in Fungi.</title>
        <authorList>
            <consortium name="DOE Joint Genome Institute"/>
            <person name="Mondo S.J."/>
            <person name="Dannebaum R.O."/>
            <person name="Kuo R.C."/>
            <person name="Labutti K."/>
            <person name="Haridas S."/>
            <person name="Kuo A."/>
            <person name="Salamov A."/>
            <person name="Ahrendt S.R."/>
            <person name="Lipzen A."/>
            <person name="Sullivan W."/>
            <person name="Andreopoulos W.B."/>
            <person name="Clum A."/>
            <person name="Lindquist E."/>
            <person name="Daum C."/>
            <person name="Ramamoorthy G.K."/>
            <person name="Gryganskyi A."/>
            <person name="Culley D."/>
            <person name="Magnuson J.K."/>
            <person name="James T.Y."/>
            <person name="O'Malley M.A."/>
            <person name="Stajich J.E."/>
            <person name="Spatafora J.W."/>
            <person name="Visel A."/>
            <person name="Grigoriev I.V."/>
        </authorList>
    </citation>
    <scope>NUCLEOTIDE SEQUENCE [LARGE SCALE GENOMIC DNA]</scope>
    <source>
        <strain evidence="1 2">JEL800</strain>
    </source>
</reference>
<keyword evidence="2" id="KW-1185">Reference proteome</keyword>